<sequence>MDKPLLLSQARAEVGLKTPSSEARTLIWNRVQSSTAGIRNGYSPLAGAREAHRADARGVALSGGWRGGKSLYSGMEGLAWIPYAQLIWLIAVDYDTTRQEFTYLAEGAISTGLALPQNVHIPMNRYQPCTLRAINGCIVETRTLSDFRKALTAKPPDLIIVCEPGLIDNLTQVMELLWGRVSEKRGCIILAGTSDESSEEWYQIWEGWNHASPEGGKSFSIATWDNAYRFPKGQEEREFKIYEEKYGHDALMAHYGGIPSVPSNLILKGYWSHEVNVDSSIEFDKSKPIEIAIDPGYDSHYVVEAIQWEYNSPRIWMVDEVAERGLTHDEVRALCEARPWWRYVTGGVIDPYAGENHPFGSIMPVYYWEPVRLRLDYRPRVPTTIQSLKEALADGKDGPRMGVSDRCIRFIYEAARWRKDGMNPSKKKCDALKATGYWLVDHFGQERALGVHDEEDNVVIGGGPSDFEMV</sequence>
<dbReference type="AlphaFoldDB" id="A0A0F9PLA5"/>
<reference evidence="1" key="1">
    <citation type="journal article" date="2015" name="Nature">
        <title>Complex archaea that bridge the gap between prokaryotes and eukaryotes.</title>
        <authorList>
            <person name="Spang A."/>
            <person name="Saw J.H."/>
            <person name="Jorgensen S.L."/>
            <person name="Zaremba-Niedzwiedzka K."/>
            <person name="Martijn J."/>
            <person name="Lind A.E."/>
            <person name="van Eijk R."/>
            <person name="Schleper C."/>
            <person name="Guy L."/>
            <person name="Ettema T.J."/>
        </authorList>
    </citation>
    <scope>NUCLEOTIDE SEQUENCE</scope>
</reference>
<dbReference type="Gene3D" id="3.30.420.280">
    <property type="match status" value="1"/>
</dbReference>
<comment type="caution">
    <text evidence="1">The sequence shown here is derived from an EMBL/GenBank/DDBJ whole genome shotgun (WGS) entry which is preliminary data.</text>
</comment>
<name>A0A0F9PLA5_9ZZZZ</name>
<evidence type="ECO:0008006" key="2">
    <source>
        <dbReference type="Google" id="ProtNLM"/>
    </source>
</evidence>
<accession>A0A0F9PLA5</accession>
<evidence type="ECO:0000313" key="1">
    <source>
        <dbReference type="EMBL" id="KKN01791.1"/>
    </source>
</evidence>
<protein>
    <recommendedName>
        <fullName evidence="2">Terminase large subunit gp17-like C-terminal domain-containing protein</fullName>
    </recommendedName>
</protein>
<gene>
    <name evidence="1" type="ORF">LCGC14_1124250</name>
</gene>
<dbReference type="EMBL" id="LAZR01005224">
    <property type="protein sequence ID" value="KKN01791.1"/>
    <property type="molecule type" value="Genomic_DNA"/>
</dbReference>
<organism evidence="1">
    <name type="scientific">marine sediment metagenome</name>
    <dbReference type="NCBI Taxonomy" id="412755"/>
    <lineage>
        <taxon>unclassified sequences</taxon>
        <taxon>metagenomes</taxon>
        <taxon>ecological metagenomes</taxon>
    </lineage>
</organism>
<proteinExistence type="predicted"/>